<dbReference type="Pfam" id="PF01915">
    <property type="entry name" value="Glyco_hydro_3_C"/>
    <property type="match status" value="1"/>
</dbReference>
<dbReference type="OrthoDB" id="9805821at2"/>
<dbReference type="PANTHER" id="PTHR30620:SF16">
    <property type="entry name" value="LYSOSOMAL BETA GLUCOSIDASE"/>
    <property type="match status" value="1"/>
</dbReference>
<feature type="domain" description="Fibronectin type III-like" evidence="8">
    <location>
        <begin position="648"/>
        <end position="717"/>
    </location>
</feature>
<dbReference type="PANTHER" id="PTHR30620">
    <property type="entry name" value="PERIPLASMIC BETA-GLUCOSIDASE-RELATED"/>
    <property type="match status" value="1"/>
</dbReference>
<evidence type="ECO:0000256" key="4">
    <source>
        <dbReference type="ARBA" id="ARBA00022729"/>
    </source>
</evidence>
<accession>A0A4P8XH02</accession>
<dbReference type="InterPro" id="IPR002772">
    <property type="entry name" value="Glyco_hydro_3_C"/>
</dbReference>
<dbReference type="InterPro" id="IPR001764">
    <property type="entry name" value="Glyco_hydro_3_N"/>
</dbReference>
<dbReference type="EC" id="3.2.1.21" evidence="3"/>
<evidence type="ECO:0000256" key="2">
    <source>
        <dbReference type="ARBA" id="ARBA00005336"/>
    </source>
</evidence>
<evidence type="ECO:0000313" key="9">
    <source>
        <dbReference type="EMBL" id="QCT01807.1"/>
    </source>
</evidence>
<keyword evidence="4" id="KW-0732">Signal</keyword>
<name>A0A4P8XH02_9BACL</name>
<dbReference type="PROSITE" id="PS00775">
    <property type="entry name" value="GLYCOSYL_HYDROL_F3"/>
    <property type="match status" value="1"/>
</dbReference>
<dbReference type="NCBIfam" id="NF011678">
    <property type="entry name" value="PRK15098.1"/>
    <property type="match status" value="1"/>
</dbReference>
<dbReference type="Gene3D" id="2.60.40.10">
    <property type="entry name" value="Immunoglobulins"/>
    <property type="match status" value="1"/>
</dbReference>
<reference evidence="9 10" key="1">
    <citation type="submission" date="2019-05" db="EMBL/GenBank/DDBJ databases">
        <authorList>
            <person name="Chen C."/>
        </authorList>
    </citation>
    <scope>NUCLEOTIDE SEQUENCE [LARGE SCALE GENOMIC DNA]</scope>
    <source>
        <strain evidence="9 10">HB172198</strain>
    </source>
</reference>
<keyword evidence="5 7" id="KW-0378">Hydrolase</keyword>
<evidence type="ECO:0000256" key="6">
    <source>
        <dbReference type="ARBA" id="ARBA00023295"/>
    </source>
</evidence>
<dbReference type="KEGG" id="palo:E6C60_1089"/>
<evidence type="ECO:0000256" key="7">
    <source>
        <dbReference type="RuleBase" id="RU361161"/>
    </source>
</evidence>
<protein>
    <recommendedName>
        <fullName evidence="3">beta-glucosidase</fullName>
        <ecNumber evidence="3">3.2.1.21</ecNumber>
    </recommendedName>
</protein>
<organism evidence="9 10">
    <name type="scientific">Paenibacillus algicola</name>
    <dbReference type="NCBI Taxonomy" id="2565926"/>
    <lineage>
        <taxon>Bacteria</taxon>
        <taxon>Bacillati</taxon>
        <taxon>Bacillota</taxon>
        <taxon>Bacilli</taxon>
        <taxon>Bacillales</taxon>
        <taxon>Paenibacillaceae</taxon>
        <taxon>Paenibacillus</taxon>
    </lineage>
</organism>
<dbReference type="InterPro" id="IPR013783">
    <property type="entry name" value="Ig-like_fold"/>
</dbReference>
<comment type="catalytic activity">
    <reaction evidence="1">
        <text>Hydrolysis of terminal, non-reducing beta-D-glucosyl residues with release of beta-D-glucose.</text>
        <dbReference type="EC" id="3.2.1.21"/>
    </reaction>
</comment>
<dbReference type="InterPro" id="IPR017853">
    <property type="entry name" value="GH"/>
</dbReference>
<dbReference type="SUPFAM" id="SSF51445">
    <property type="entry name" value="(Trans)glycosidases"/>
    <property type="match status" value="1"/>
</dbReference>
<dbReference type="Proteomes" id="UP000300879">
    <property type="component" value="Chromosome"/>
</dbReference>
<evidence type="ECO:0000256" key="1">
    <source>
        <dbReference type="ARBA" id="ARBA00000448"/>
    </source>
</evidence>
<dbReference type="InterPro" id="IPR019800">
    <property type="entry name" value="Glyco_hydro_3_AS"/>
</dbReference>
<evidence type="ECO:0000313" key="10">
    <source>
        <dbReference type="Proteomes" id="UP000300879"/>
    </source>
</evidence>
<dbReference type="AlphaFoldDB" id="A0A4P8XH02"/>
<proteinExistence type="inferred from homology"/>
<dbReference type="SMART" id="SM01217">
    <property type="entry name" value="Fn3_like"/>
    <property type="match status" value="1"/>
</dbReference>
<dbReference type="InterPro" id="IPR036962">
    <property type="entry name" value="Glyco_hydro_3_N_sf"/>
</dbReference>
<dbReference type="InterPro" id="IPR051915">
    <property type="entry name" value="Cellulose_Degrad_GH3"/>
</dbReference>
<evidence type="ECO:0000256" key="3">
    <source>
        <dbReference type="ARBA" id="ARBA00012744"/>
    </source>
</evidence>
<dbReference type="EMBL" id="CP040396">
    <property type="protein sequence ID" value="QCT01807.1"/>
    <property type="molecule type" value="Genomic_DNA"/>
</dbReference>
<sequence length="739" mass="80699">MKAWRNDAVNDMELQRLLSMMTLEEKVDQLLQLAPAFFEGANSAGQITGPLEGLGITEATVRRAGSALGLGGAEEAIAIQDAHLRHNRLNIPLLIMADVIHGYRTIFPVPLAIGSSWDMELAGRTAAIAAKEAAAAGIHVTFSPMADLTRDPRWGRVMESTGEDPWLNGEYARAFVRGYQGKDVAKEPYKIAACIKHFAAYGAAEGGRDYNTVDMSEWMRREYYMPSYRAALDEGCEMVMTAFNTVDGIPATGNRKLMRDLLREEWGFNGVLISDWGAVKEMIPHGVAENERECARKAIEAGVDIEMMSPCYPHHLQELVESGEVDVKLVDEAVMRILRLKRKLGLFQKPHRYADPAAEQDILLCAEHLDAAHEAALRSCVLLKNEQNTLPLNKDMKTALIGPFAVSDDLLGPWSCMGKREETATLAESMSLLAGSSALTAVGCGVESITEKELTDMLTAARSADVVVLALGEASEMSGEAGCRADIRLPGCQLELVQRVRELGKPTVAVLFNGRPLDLHGVLDEADSVLEAWYPGTKGAEAVAELLYGEANPSGRLTMSFPYSVGQVPVYYNAFNTGRPQSDPSAPVRYESQYLDIPNEPLLPFGYGLGYTEFEYGQAVLSSDELHAGSSLSASVSVTNAGSRAGEETVQLYVRDISGETVRPLRELKAFRKITLNAGETKEIEFLLTEDMLRYHHSDLSYHSDSGAFIAMVGPNSREVQELPFQLISGVYGTTTTTT</sequence>
<dbReference type="Pfam" id="PF00933">
    <property type="entry name" value="Glyco_hydro_3"/>
    <property type="match status" value="1"/>
</dbReference>
<dbReference type="Gene3D" id="3.40.50.1700">
    <property type="entry name" value="Glycoside hydrolase family 3 C-terminal domain"/>
    <property type="match status" value="1"/>
</dbReference>
<dbReference type="SUPFAM" id="SSF52279">
    <property type="entry name" value="Beta-D-glucan exohydrolase, C-terminal domain"/>
    <property type="match status" value="1"/>
</dbReference>
<dbReference type="PRINTS" id="PR00133">
    <property type="entry name" value="GLHYDRLASE3"/>
</dbReference>
<dbReference type="GO" id="GO:0009251">
    <property type="term" value="P:glucan catabolic process"/>
    <property type="evidence" value="ECO:0007669"/>
    <property type="project" value="TreeGrafter"/>
</dbReference>
<evidence type="ECO:0000256" key="5">
    <source>
        <dbReference type="ARBA" id="ARBA00022801"/>
    </source>
</evidence>
<dbReference type="Gene3D" id="3.20.20.300">
    <property type="entry name" value="Glycoside hydrolase, family 3, N-terminal domain"/>
    <property type="match status" value="1"/>
</dbReference>
<dbReference type="InterPro" id="IPR036881">
    <property type="entry name" value="Glyco_hydro_3_C_sf"/>
</dbReference>
<dbReference type="GO" id="GO:0008422">
    <property type="term" value="F:beta-glucosidase activity"/>
    <property type="evidence" value="ECO:0007669"/>
    <property type="project" value="UniProtKB-EC"/>
</dbReference>
<dbReference type="Pfam" id="PF14310">
    <property type="entry name" value="Fn3-like"/>
    <property type="match status" value="1"/>
</dbReference>
<evidence type="ECO:0000259" key="8">
    <source>
        <dbReference type="SMART" id="SM01217"/>
    </source>
</evidence>
<keyword evidence="10" id="KW-1185">Reference proteome</keyword>
<dbReference type="InterPro" id="IPR026891">
    <property type="entry name" value="Fn3-like"/>
</dbReference>
<dbReference type="RefSeq" id="WP_138224869.1">
    <property type="nucleotide sequence ID" value="NZ_CP040396.1"/>
</dbReference>
<gene>
    <name evidence="9" type="ORF">E6C60_1089</name>
</gene>
<keyword evidence="6 7" id="KW-0326">Glycosidase</keyword>
<comment type="similarity">
    <text evidence="2 7">Belongs to the glycosyl hydrolase 3 family.</text>
</comment>
<dbReference type="FunFam" id="2.60.40.10:FF:000495">
    <property type="entry name" value="Periplasmic beta-glucosidase"/>
    <property type="match status" value="1"/>
</dbReference>